<protein>
    <submittedName>
        <fullName evidence="2">Bacterial alpha-L-rhamnosidase</fullName>
    </submittedName>
</protein>
<dbReference type="AlphaFoldDB" id="A0A8J8FDY1"/>
<dbReference type="InterPro" id="IPR012341">
    <property type="entry name" value="6hp_glycosidase-like_sf"/>
</dbReference>
<reference evidence="2" key="1">
    <citation type="submission" date="2019-10" db="EMBL/GenBank/DDBJ databases">
        <title>Draft genome sequence of Panacibacter sp. KCS-6.</title>
        <authorList>
            <person name="Yim K.J."/>
        </authorList>
    </citation>
    <scope>NUCLEOTIDE SEQUENCE</scope>
    <source>
        <strain evidence="2">KCS-6</strain>
    </source>
</reference>
<keyword evidence="3" id="KW-1185">Reference proteome</keyword>
<proteinExistence type="predicted"/>
<accession>A0A8J8FDY1</accession>
<organism evidence="2 3">
    <name type="scientific">Limnovirga soli</name>
    <dbReference type="NCBI Taxonomy" id="2656915"/>
    <lineage>
        <taxon>Bacteria</taxon>
        <taxon>Pseudomonadati</taxon>
        <taxon>Bacteroidota</taxon>
        <taxon>Chitinophagia</taxon>
        <taxon>Chitinophagales</taxon>
        <taxon>Chitinophagaceae</taxon>
        <taxon>Limnovirga</taxon>
    </lineage>
</organism>
<dbReference type="EMBL" id="WHPF01000008">
    <property type="protein sequence ID" value="NNV56280.1"/>
    <property type="molecule type" value="Genomic_DNA"/>
</dbReference>
<dbReference type="SUPFAM" id="SSF49785">
    <property type="entry name" value="Galactose-binding domain-like"/>
    <property type="match status" value="1"/>
</dbReference>
<dbReference type="GO" id="GO:0030246">
    <property type="term" value="F:carbohydrate binding"/>
    <property type="evidence" value="ECO:0007669"/>
    <property type="project" value="InterPro"/>
</dbReference>
<dbReference type="InterPro" id="IPR008979">
    <property type="entry name" value="Galactose-bd-like_sf"/>
</dbReference>
<dbReference type="PROSITE" id="PS51175">
    <property type="entry name" value="CBM6"/>
    <property type="match status" value="1"/>
</dbReference>
<dbReference type="GO" id="GO:0005975">
    <property type="term" value="P:carbohydrate metabolic process"/>
    <property type="evidence" value="ECO:0007669"/>
    <property type="project" value="InterPro"/>
</dbReference>
<sequence length="897" mass="99956">MKHSYIICCIAIINLLPVSQVKAQQKPLLVTKEYSLYSDSVVQGNFTAKVLSATSIISNYKSPANQFKSPEIIFKFSINGKDNEMLSGTDHHFICSGQNGNYTTPVISFGKQLKASTNKADNTYLAPNTSLTIRVDLNEVFTAFNQQGYYTTFNGNKLYKEDFKGVYVAGNTAPLIWDFDNLVNHPQLQLKDNTGQHIYETTLLLNTSADEKQTEAQWQLTKNTSAFPQYSSTFPIADALYNLSLEEMTKAIEPDSTFRTGKEWAGVWTRDVSYSIILAMAHLQPRVAINSLLRKVNKKNCIIQDTGTGGAYPCSTDRMIWAAAAWEIYTATGDEDWLKQAYLIIKNSIEDDEQIAYDAFTGLVKGESSFLDWREQTYPKWMQPADIFESECLGTNAVHYRANMVLAQMASIVNEPVVATKHYAIAANIKKAINTYLWMPEKGYYAQYLYGRNHKIISPRSEALGEALCVLWDIASPTQQQQIIANTPVTNFGIPCIYPQIPGIPPYHNNAVWPFVQTYWMWAAAKAGNETAVLKSIGDIYRPAAMFLTNKENFVASNGDFSGTQINSSNMLWSLSGNISLVQKLLFGIRFNTNGITFQPFVPKVFDGKRTLTNFTYRSAVLNIEMNGFGNIIQRITVDGKPQSTPILPANITGEHSIVIQLANKMITPKKLNNVPVVFTPATPIVTINNSNLQWQPIANAVLYQIIQNGKTILQTTKTQFAPPKSKTAYYQVIAIDKNNMASFASEPLAMYADAVTTIYQAEEFAPAANYNYKGFNGTGFIEINNTINPNINIPVMVAKSAWYTIDFRYANGNGPTNTENKCAIRTVLLDGANKAAVVFPQRGTNEWSNWGYSNAVKLYLTAGSHQIGLHFTEANDNMNLAINQAMIDAMRMIALP</sequence>
<evidence type="ECO:0000313" key="2">
    <source>
        <dbReference type="EMBL" id="NNV56280.1"/>
    </source>
</evidence>
<dbReference type="Gene3D" id="2.60.420.10">
    <property type="entry name" value="Maltose phosphorylase, domain 3"/>
    <property type="match status" value="1"/>
</dbReference>
<dbReference type="Pfam" id="PF17389">
    <property type="entry name" value="Bac_rhamnosid6H"/>
    <property type="match status" value="1"/>
</dbReference>
<dbReference type="Gene3D" id="1.50.10.10">
    <property type="match status" value="1"/>
</dbReference>
<dbReference type="InterPro" id="IPR035396">
    <property type="entry name" value="Bac_rhamnosid6H"/>
</dbReference>
<feature type="domain" description="CBM6" evidence="1">
    <location>
        <begin position="758"/>
        <end position="894"/>
    </location>
</feature>
<dbReference type="Proteomes" id="UP000598971">
    <property type="component" value="Unassembled WGS sequence"/>
</dbReference>
<evidence type="ECO:0000313" key="3">
    <source>
        <dbReference type="Proteomes" id="UP000598971"/>
    </source>
</evidence>
<name>A0A8J8FDY1_9BACT</name>
<dbReference type="InterPro" id="IPR005084">
    <property type="entry name" value="CBM6"/>
</dbReference>
<gene>
    <name evidence="2" type="ORF">GD597_12480</name>
</gene>
<dbReference type="RefSeq" id="WP_171608220.1">
    <property type="nucleotide sequence ID" value="NZ_WHPF01000008.1"/>
</dbReference>
<dbReference type="Gene3D" id="2.60.120.260">
    <property type="entry name" value="Galactose-binding domain-like"/>
    <property type="match status" value="1"/>
</dbReference>
<comment type="caution">
    <text evidence="2">The sequence shown here is derived from an EMBL/GenBank/DDBJ whole genome shotgun (WGS) entry which is preliminary data.</text>
</comment>
<dbReference type="InterPro" id="IPR008928">
    <property type="entry name" value="6-hairpin_glycosidase_sf"/>
</dbReference>
<dbReference type="SUPFAM" id="SSF48208">
    <property type="entry name" value="Six-hairpin glycosidases"/>
    <property type="match status" value="1"/>
</dbReference>
<evidence type="ECO:0000259" key="1">
    <source>
        <dbReference type="PROSITE" id="PS51175"/>
    </source>
</evidence>